<evidence type="ECO:0000256" key="6">
    <source>
        <dbReference type="ARBA" id="ARBA00022840"/>
    </source>
</evidence>
<dbReference type="GO" id="GO:0016787">
    <property type="term" value="F:hydrolase activity"/>
    <property type="evidence" value="ECO:0007669"/>
    <property type="project" value="UniProtKB-KW"/>
</dbReference>
<dbReference type="KEGG" id="pnd:Pla175_42540"/>
<proteinExistence type="inferred from homology"/>
<dbReference type="Gene3D" id="3.40.50.300">
    <property type="entry name" value="P-loop containing nucleotide triphosphate hydrolases"/>
    <property type="match status" value="2"/>
</dbReference>
<dbReference type="SUPFAM" id="SSF52540">
    <property type="entry name" value="P-loop containing nucleoside triphosphate hydrolases"/>
    <property type="match status" value="4"/>
</dbReference>
<keyword evidence="5" id="KW-0347">Helicase</keyword>
<comment type="function">
    <text evidence="9">Couples transcription and DNA repair by recognizing RNA polymerase (RNAP) stalled at DNA lesions. Mediates ATP-dependent release of RNAP and its truncated transcript from the DNA, and recruitment of nucleotide excision repair machinery to the damaged site.</text>
</comment>
<dbReference type="InterPro" id="IPR003711">
    <property type="entry name" value="CarD-like/TRCF_RID"/>
</dbReference>
<evidence type="ECO:0000256" key="5">
    <source>
        <dbReference type="ARBA" id="ARBA00022806"/>
    </source>
</evidence>
<dbReference type="PROSITE" id="PS51194">
    <property type="entry name" value="HELICASE_CTER"/>
    <property type="match status" value="1"/>
</dbReference>
<feature type="domain" description="Helicase C-terminal" evidence="11">
    <location>
        <begin position="748"/>
        <end position="902"/>
    </location>
</feature>
<evidence type="ECO:0000259" key="10">
    <source>
        <dbReference type="PROSITE" id="PS51192"/>
    </source>
</evidence>
<evidence type="ECO:0000256" key="2">
    <source>
        <dbReference type="ARBA" id="ARBA00022741"/>
    </source>
</evidence>
<dbReference type="Pfam" id="PF03461">
    <property type="entry name" value="TRCF"/>
    <property type="match status" value="1"/>
</dbReference>
<dbReference type="AlphaFoldDB" id="A0A518DH87"/>
<comment type="similarity">
    <text evidence="9">In the C-terminal section; belongs to the helicase family. RecG subfamily.</text>
</comment>
<dbReference type="Pfam" id="PF02559">
    <property type="entry name" value="CarD_TRCF_RID"/>
    <property type="match status" value="1"/>
</dbReference>
<dbReference type="Gene3D" id="3.90.1150.50">
    <property type="entry name" value="Transcription-repair-coupling factor, D7 domain"/>
    <property type="match status" value="1"/>
</dbReference>
<dbReference type="OrthoDB" id="9804325at2"/>
<dbReference type="SMART" id="SM01058">
    <property type="entry name" value="CarD_TRCF"/>
    <property type="match status" value="1"/>
</dbReference>
<dbReference type="Proteomes" id="UP000317429">
    <property type="component" value="Chromosome"/>
</dbReference>
<dbReference type="InterPro" id="IPR004576">
    <property type="entry name" value="Mfd"/>
</dbReference>
<evidence type="ECO:0000259" key="11">
    <source>
        <dbReference type="PROSITE" id="PS51194"/>
    </source>
</evidence>
<keyword evidence="7 9" id="KW-0238">DNA-binding</keyword>
<comment type="similarity">
    <text evidence="9">In the N-terminal section; belongs to the UvrB family.</text>
</comment>
<dbReference type="GO" id="GO:0005524">
    <property type="term" value="F:ATP binding"/>
    <property type="evidence" value="ECO:0007669"/>
    <property type="project" value="UniProtKB-UniRule"/>
</dbReference>
<dbReference type="InterPro" id="IPR047112">
    <property type="entry name" value="RecG/Mfd"/>
</dbReference>
<protein>
    <recommendedName>
        <fullName evidence="9">Transcription-repair-coupling factor</fullName>
        <shortName evidence="9">TRCF</shortName>
        <ecNumber evidence="9">3.6.4.-</ecNumber>
    </recommendedName>
</protein>
<keyword evidence="13" id="KW-1185">Reference proteome</keyword>
<evidence type="ECO:0000256" key="1">
    <source>
        <dbReference type="ARBA" id="ARBA00022490"/>
    </source>
</evidence>
<dbReference type="PANTHER" id="PTHR47964:SF1">
    <property type="entry name" value="ATP-DEPENDENT DNA HELICASE HOMOLOG RECG, CHLOROPLASTIC"/>
    <property type="match status" value="1"/>
</dbReference>
<evidence type="ECO:0000256" key="8">
    <source>
        <dbReference type="ARBA" id="ARBA00023204"/>
    </source>
</evidence>
<dbReference type="GO" id="GO:0000716">
    <property type="term" value="P:transcription-coupled nucleotide-excision repair, DNA damage recognition"/>
    <property type="evidence" value="ECO:0007669"/>
    <property type="project" value="UniProtKB-UniRule"/>
</dbReference>
<evidence type="ECO:0000256" key="3">
    <source>
        <dbReference type="ARBA" id="ARBA00022763"/>
    </source>
</evidence>
<dbReference type="GO" id="GO:0003684">
    <property type="term" value="F:damaged DNA binding"/>
    <property type="evidence" value="ECO:0007669"/>
    <property type="project" value="InterPro"/>
</dbReference>
<sequence length="1094" mass="120010">MKQTAPVAGAEAADPGRLRGLADYLAQDSGLARVADCLAAGQSGTLGGVWGASRALVAAALAGRAPGALVVVCPRQADVDPLAGALPLFAPGRVARFPAWETEPDQRVAHDETFGLRLRSLAALSGAQRLDRPKLVVTSIQALMQPTPARDALAGATRSVRVGESFDADAWREWLLAQGGAQTSAVELPGEFAVRGGILDVFAPDAEHPLRIELFGDEVESIRPFEVATQRSLGALDHAPLTMLKPGASDRSHFTAFLAPDTWFLLIEPADIAEEGRFYLERSTRPRDCHSVRTTLAEVYKFPSVTAAGVPAGSLEETQHLGFESVERFSGDVHKVRNELESVADKNEVFIVCPTEADTERLAELFADSPLATEDRLRLVVGQLGEGFRYVGRNAVVLSSSELFNRHDVVRGSIRQVAARAIDSFLELREGDLIVHITHGIGRYRGIKLLEKEGAAEEHLELEYFGGTRIYVPASKIELVQKYVGGKKLKPPLARIGGKAWVRQKEAAERATTDLAADMLELQARRDARPGVSFPSDTHWQQEFDAAFPYQETPDQLTALEAIKDDMQAPRSMDRLLCGDVGFGKTEVAMRAAFKAVDAGYQVAVLAPTTVLVEQHGRTFRERMAEFPFEIASLSRFCTKGEQTKLIKRAKEGSLDILIGTHRLASADVEFNNLGLLIIDEEQRFGVAVKERLKALRSAVDVLTMTATPIPRTLHMALLGVRSISNLETPPADRLAVETRVSRFSDEMIRHALLRELNRGGQAYFVHNRVHDILKVAARIEEIVPEARVCVGHGQMNEHELEEVMTRFVRHEYDVLLATTIIESGLDIPNANTMFIDDADRYGLADLHQLRGRVGRAQRRAYCYLLVDEDRRLTPEAARRLRAIEEFNQLGAGFALAMRDLEIRGAGNLLGTEQSGHIAMVGYEMYCQLLEKAVRRLKKMAPREMVDVTIDLPVEAFLTAEYAGDMRSRIDLYRRLARITSEAEVDDFGAELLDRFGPIPDPVTRLLELARLRVWAHGWGVTLVRREDNYLVCGYSSSQKVRKLVEASGGRLRVADASSAYLPLGAGSGSGGGHAPAALLETAKALLRPAGAAP</sequence>
<accession>A0A518DH87</accession>
<dbReference type="InterPro" id="IPR005118">
    <property type="entry name" value="TRCF_C"/>
</dbReference>
<feature type="domain" description="Helicase ATP-binding" evidence="10">
    <location>
        <begin position="566"/>
        <end position="727"/>
    </location>
</feature>
<reference evidence="12 13" key="1">
    <citation type="submission" date="2019-02" db="EMBL/GenBank/DDBJ databases">
        <title>Deep-cultivation of Planctomycetes and their phenomic and genomic characterization uncovers novel biology.</title>
        <authorList>
            <person name="Wiegand S."/>
            <person name="Jogler M."/>
            <person name="Boedeker C."/>
            <person name="Pinto D."/>
            <person name="Vollmers J."/>
            <person name="Rivas-Marin E."/>
            <person name="Kohn T."/>
            <person name="Peeters S.H."/>
            <person name="Heuer A."/>
            <person name="Rast P."/>
            <person name="Oberbeckmann S."/>
            <person name="Bunk B."/>
            <person name="Jeske O."/>
            <person name="Meyerdierks A."/>
            <person name="Storesund J.E."/>
            <person name="Kallscheuer N."/>
            <person name="Luecker S."/>
            <person name="Lage O.M."/>
            <person name="Pohl T."/>
            <person name="Merkel B.J."/>
            <person name="Hornburger P."/>
            <person name="Mueller R.-W."/>
            <person name="Bruemmer F."/>
            <person name="Labrenz M."/>
            <person name="Spormann A.M."/>
            <person name="Op den Camp H."/>
            <person name="Overmann J."/>
            <person name="Amann R."/>
            <person name="Jetten M.S.M."/>
            <person name="Mascher T."/>
            <person name="Medema M.H."/>
            <person name="Devos D.P."/>
            <person name="Kaster A.-K."/>
            <person name="Ovreas L."/>
            <person name="Rohde M."/>
            <person name="Galperin M.Y."/>
            <person name="Jogler C."/>
        </authorList>
    </citation>
    <scope>NUCLEOTIDE SEQUENCE [LARGE SCALE GENOMIC DNA]</scope>
    <source>
        <strain evidence="12 13">Pla175</strain>
    </source>
</reference>
<dbReference type="SUPFAM" id="SSF143517">
    <property type="entry name" value="TRCF domain-like"/>
    <property type="match status" value="1"/>
</dbReference>
<dbReference type="SMART" id="SM00982">
    <property type="entry name" value="TRCF"/>
    <property type="match status" value="1"/>
</dbReference>
<dbReference type="Pfam" id="PF00271">
    <property type="entry name" value="Helicase_C"/>
    <property type="match status" value="1"/>
</dbReference>
<keyword evidence="4 9" id="KW-0378">Hydrolase</keyword>
<dbReference type="Pfam" id="PF00270">
    <property type="entry name" value="DEAD"/>
    <property type="match status" value="1"/>
</dbReference>
<keyword evidence="8 9" id="KW-0234">DNA repair</keyword>
<dbReference type="NCBIfam" id="TIGR00580">
    <property type="entry name" value="mfd"/>
    <property type="match status" value="1"/>
</dbReference>
<organism evidence="12 13">
    <name type="scientific">Pirellulimonas nuda</name>
    <dbReference type="NCBI Taxonomy" id="2528009"/>
    <lineage>
        <taxon>Bacteria</taxon>
        <taxon>Pseudomonadati</taxon>
        <taxon>Planctomycetota</taxon>
        <taxon>Planctomycetia</taxon>
        <taxon>Pirellulales</taxon>
        <taxon>Lacipirellulaceae</taxon>
        <taxon>Pirellulimonas</taxon>
    </lineage>
</organism>
<dbReference type="HAMAP" id="MF_00969">
    <property type="entry name" value="TRCF"/>
    <property type="match status" value="1"/>
</dbReference>
<dbReference type="GO" id="GO:0003678">
    <property type="term" value="F:DNA helicase activity"/>
    <property type="evidence" value="ECO:0007669"/>
    <property type="project" value="TreeGrafter"/>
</dbReference>
<evidence type="ECO:0000256" key="9">
    <source>
        <dbReference type="HAMAP-Rule" id="MF_00969"/>
    </source>
</evidence>
<dbReference type="InterPro" id="IPR011545">
    <property type="entry name" value="DEAD/DEAH_box_helicase_dom"/>
</dbReference>
<dbReference type="EC" id="3.6.4.-" evidence="9"/>
<dbReference type="RefSeq" id="WP_145290136.1">
    <property type="nucleotide sequence ID" value="NZ_CP036291.1"/>
</dbReference>
<dbReference type="Gene3D" id="2.40.10.170">
    <property type="match status" value="1"/>
</dbReference>
<dbReference type="InterPro" id="IPR014001">
    <property type="entry name" value="Helicase_ATP-bd"/>
</dbReference>
<dbReference type="InterPro" id="IPR027417">
    <property type="entry name" value="P-loop_NTPase"/>
</dbReference>
<keyword evidence="3 9" id="KW-0227">DNA damage</keyword>
<dbReference type="SMART" id="SM00490">
    <property type="entry name" value="HELICc"/>
    <property type="match status" value="1"/>
</dbReference>
<dbReference type="InterPro" id="IPR001650">
    <property type="entry name" value="Helicase_C-like"/>
</dbReference>
<dbReference type="PROSITE" id="PS51192">
    <property type="entry name" value="HELICASE_ATP_BIND_1"/>
    <property type="match status" value="1"/>
</dbReference>
<dbReference type="Pfam" id="PF17757">
    <property type="entry name" value="UvrB_inter"/>
    <property type="match status" value="1"/>
</dbReference>
<dbReference type="InterPro" id="IPR036101">
    <property type="entry name" value="CarD-like/TRCF_RID_sf"/>
</dbReference>
<dbReference type="Gene3D" id="3.30.2060.10">
    <property type="entry name" value="Penicillin-binding protein 1b domain"/>
    <property type="match status" value="1"/>
</dbReference>
<dbReference type="EMBL" id="CP036291">
    <property type="protein sequence ID" value="QDU90841.1"/>
    <property type="molecule type" value="Genomic_DNA"/>
</dbReference>
<comment type="subcellular location">
    <subcellularLocation>
        <location evidence="9">Cytoplasm</location>
    </subcellularLocation>
</comment>
<dbReference type="CDD" id="cd17991">
    <property type="entry name" value="DEXHc_TRCF"/>
    <property type="match status" value="1"/>
</dbReference>
<dbReference type="GO" id="GO:0006355">
    <property type="term" value="P:regulation of DNA-templated transcription"/>
    <property type="evidence" value="ECO:0007669"/>
    <property type="project" value="UniProtKB-UniRule"/>
</dbReference>
<dbReference type="PANTHER" id="PTHR47964">
    <property type="entry name" value="ATP-DEPENDENT DNA HELICASE HOMOLOG RECG, CHLOROPLASTIC"/>
    <property type="match status" value="1"/>
</dbReference>
<dbReference type="GO" id="GO:0005737">
    <property type="term" value="C:cytoplasm"/>
    <property type="evidence" value="ECO:0007669"/>
    <property type="project" value="UniProtKB-SubCell"/>
</dbReference>
<dbReference type="SUPFAM" id="SSF141259">
    <property type="entry name" value="CarD-like"/>
    <property type="match status" value="1"/>
</dbReference>
<evidence type="ECO:0000313" key="13">
    <source>
        <dbReference type="Proteomes" id="UP000317429"/>
    </source>
</evidence>
<name>A0A518DH87_9BACT</name>
<evidence type="ECO:0000256" key="4">
    <source>
        <dbReference type="ARBA" id="ARBA00022801"/>
    </source>
</evidence>
<dbReference type="InterPro" id="IPR041471">
    <property type="entry name" value="UvrB_inter"/>
</dbReference>
<dbReference type="InterPro" id="IPR037235">
    <property type="entry name" value="TRCF-like_C_D7"/>
</dbReference>
<gene>
    <name evidence="9 12" type="primary">mfd</name>
    <name evidence="12" type="ORF">Pla175_42540</name>
</gene>
<evidence type="ECO:0000256" key="7">
    <source>
        <dbReference type="ARBA" id="ARBA00023125"/>
    </source>
</evidence>
<evidence type="ECO:0000313" key="12">
    <source>
        <dbReference type="EMBL" id="QDU90841.1"/>
    </source>
</evidence>
<keyword evidence="2 9" id="KW-0547">Nucleotide-binding</keyword>
<keyword evidence="1 9" id="KW-0963">Cytoplasm</keyword>
<keyword evidence="6 9" id="KW-0067">ATP-binding</keyword>
<dbReference type="SMART" id="SM00487">
    <property type="entry name" value="DEXDc"/>
    <property type="match status" value="1"/>
</dbReference>